<dbReference type="EC" id="4.1.2.27" evidence="14"/>
<comment type="similarity">
    <text evidence="13">Belongs to the group II decarboxylase family. Sphingosine-1-phosphate lyase subfamily.</text>
</comment>
<dbReference type="GO" id="GO:0005789">
    <property type="term" value="C:endoplasmic reticulum membrane"/>
    <property type="evidence" value="ECO:0007669"/>
    <property type="project" value="UniProtKB-SubCell"/>
</dbReference>
<comment type="pathway">
    <text evidence="4">Sphingolipid metabolism.</text>
</comment>
<evidence type="ECO:0000256" key="14">
    <source>
        <dbReference type="ARBA" id="ARBA00038965"/>
    </source>
</evidence>
<dbReference type="GO" id="GO:0008117">
    <property type="term" value="F:sphinganine-1-phosphate aldolase activity"/>
    <property type="evidence" value="ECO:0007669"/>
    <property type="project" value="UniProtKB-EC"/>
</dbReference>
<dbReference type="GO" id="GO:0030170">
    <property type="term" value="F:pyridoxal phosphate binding"/>
    <property type="evidence" value="ECO:0007669"/>
    <property type="project" value="InterPro"/>
</dbReference>
<dbReference type="Pfam" id="PF00282">
    <property type="entry name" value="Pyridoxal_deC"/>
    <property type="match status" value="1"/>
</dbReference>
<comment type="pathway">
    <text evidence="3">Lipid metabolism; sphingolipid metabolism.</text>
</comment>
<dbReference type="Proteomes" id="UP000182259">
    <property type="component" value="Chromosome VII"/>
</dbReference>
<dbReference type="Gene3D" id="3.90.1150.10">
    <property type="entry name" value="Aspartate Aminotransferase, domain 1"/>
    <property type="match status" value="1"/>
</dbReference>
<dbReference type="AlphaFoldDB" id="A0A1L0DSG0"/>
<evidence type="ECO:0000256" key="11">
    <source>
        <dbReference type="ARBA" id="ARBA00023136"/>
    </source>
</evidence>
<dbReference type="EMBL" id="LT635770">
    <property type="protein sequence ID" value="SGZ58672.1"/>
    <property type="molecule type" value="Genomic_DNA"/>
</dbReference>
<accession>A0A1L0DSG0</accession>
<dbReference type="Gene3D" id="3.40.640.10">
    <property type="entry name" value="Type I PLP-dependent aspartate aminotransferase-like (Major domain)"/>
    <property type="match status" value="1"/>
</dbReference>
<dbReference type="GO" id="GO:0030149">
    <property type="term" value="P:sphingolipid catabolic process"/>
    <property type="evidence" value="ECO:0007669"/>
    <property type="project" value="TreeGrafter"/>
</dbReference>
<evidence type="ECO:0000256" key="17">
    <source>
        <dbReference type="RuleBase" id="RU000382"/>
    </source>
</evidence>
<keyword evidence="5" id="KW-0812">Transmembrane</keyword>
<evidence type="ECO:0000256" key="12">
    <source>
        <dbReference type="ARBA" id="ARBA00023239"/>
    </source>
</evidence>
<dbReference type="InterPro" id="IPR002129">
    <property type="entry name" value="PyrdxlP-dep_de-COase"/>
</dbReference>
<evidence type="ECO:0000256" key="15">
    <source>
        <dbReference type="ARBA" id="ARBA00042568"/>
    </source>
</evidence>
<gene>
    <name evidence="18" type="ORF">SAMEA4029009_CIC11G00000004027</name>
</gene>
<evidence type="ECO:0000313" key="18">
    <source>
        <dbReference type="EMBL" id="SGZ58672.1"/>
    </source>
</evidence>
<evidence type="ECO:0000256" key="4">
    <source>
        <dbReference type="ARBA" id="ARBA00004991"/>
    </source>
</evidence>
<evidence type="ECO:0000256" key="13">
    <source>
        <dbReference type="ARBA" id="ARBA00038302"/>
    </source>
</evidence>
<sequence length="606" mass="67676">MPTDLTQLAYALDLQARRIFLEFKQWAFEYYFSAQNAPWGYLALVRDAIVVYTVFLVIHTLFRQLYGVGIVGSIQQVVQWIVKKTFGVIMALPPIRNKVKKELDSTVDKIEHLIIRNDAALLQFPTLPPSGISSDVIVTEIEKLQQLLAHNDWKNGRVSGAVYHGGDELLELQLKAFNMYSVANQLHPDVFPGVRKMEAEVVAMVLKLFNAPDLGCGSTTSGGTESLLLAGLAAREYARKYRGISDPEVIAPMTVHAGIEKACTYFKMKLHKVDLDPKTFQVDVKKVKRLINSNTVLIVGSAPNYPHGIIDDIEALSVLAVKYKIPLHVDACLGSFIVSFLEKSKVHGDKDIPLFDFRAPGVTSISCDTHKYGFAPKGSSIIMYREPELRRCQYYILSDWTGGMYGSPTLAGSRPGALMVGCWATLLNFGESGYSKSCYDIVSATSRARKAIETHPLLSKHLEILGDPIASVIAFRTRKSSKLNIYEVGDSMTKRGWHLATLQRPAALHFAFTRLTVPVVDDMIEDLIEIVDDQKDNVENQKATQQHCTVLQAVFLRLAWLTKSLPLSSIPCTSFDIMRLLQRCDDLGKVVTTKNILLRRNQNLKQ</sequence>
<name>A0A1L0DSG0_9ASCO</name>
<dbReference type="InterPro" id="IPR015421">
    <property type="entry name" value="PyrdxlP-dep_Trfase_major"/>
</dbReference>
<keyword evidence="9" id="KW-1133">Transmembrane helix</keyword>
<keyword evidence="12 17" id="KW-0456">Lyase</keyword>
<comment type="cofactor">
    <cofactor evidence="1 16 17">
        <name>pyridoxal 5'-phosphate</name>
        <dbReference type="ChEBI" id="CHEBI:597326"/>
    </cofactor>
</comment>
<evidence type="ECO:0000256" key="16">
    <source>
        <dbReference type="PIRSR" id="PIRSR602129-50"/>
    </source>
</evidence>
<dbReference type="SUPFAM" id="SSF53383">
    <property type="entry name" value="PLP-dependent transferases"/>
    <property type="match status" value="1"/>
</dbReference>
<feature type="modified residue" description="N6-(pyridoxal phosphate)lysine" evidence="16">
    <location>
        <position position="371"/>
    </location>
</feature>
<dbReference type="InterPro" id="IPR015422">
    <property type="entry name" value="PyrdxlP-dep_Trfase_small"/>
</dbReference>
<evidence type="ECO:0000256" key="3">
    <source>
        <dbReference type="ARBA" id="ARBA00004760"/>
    </source>
</evidence>
<proteinExistence type="inferred from homology"/>
<evidence type="ECO:0000256" key="9">
    <source>
        <dbReference type="ARBA" id="ARBA00022989"/>
    </source>
</evidence>
<evidence type="ECO:0000313" key="19">
    <source>
        <dbReference type="Proteomes" id="UP000182259"/>
    </source>
</evidence>
<dbReference type="FunFam" id="3.40.640.10:FF:000020">
    <property type="entry name" value="sphingosine-1-phosphate lyase 1"/>
    <property type="match status" value="1"/>
</dbReference>
<comment type="subcellular location">
    <subcellularLocation>
        <location evidence="2">Endoplasmic reticulum membrane</location>
        <topology evidence="2">Single-pass membrane protein</topology>
    </subcellularLocation>
</comment>
<dbReference type="PANTHER" id="PTHR42735:SF6">
    <property type="entry name" value="SPHINGOSINE-1-PHOSPHATE LYASE 1"/>
    <property type="match status" value="1"/>
</dbReference>
<evidence type="ECO:0000256" key="8">
    <source>
        <dbReference type="ARBA" id="ARBA00022919"/>
    </source>
</evidence>
<reference evidence="18 19" key="1">
    <citation type="submission" date="2016-10" db="EMBL/GenBank/DDBJ databases">
        <authorList>
            <person name="de Groot N.N."/>
        </authorList>
    </citation>
    <scope>NUCLEOTIDE SEQUENCE [LARGE SCALE GENOMIC DNA]</scope>
    <source>
        <strain evidence="18 19">PYCC 4715</strain>
    </source>
</reference>
<keyword evidence="11" id="KW-0472">Membrane</keyword>
<keyword evidence="8" id="KW-0746">Sphingolipid metabolism</keyword>
<dbReference type="PANTHER" id="PTHR42735">
    <property type="match status" value="1"/>
</dbReference>
<organism evidence="18 19">
    <name type="scientific">Sungouiella intermedia</name>
    <dbReference type="NCBI Taxonomy" id="45354"/>
    <lineage>
        <taxon>Eukaryota</taxon>
        <taxon>Fungi</taxon>
        <taxon>Dikarya</taxon>
        <taxon>Ascomycota</taxon>
        <taxon>Saccharomycotina</taxon>
        <taxon>Pichiomycetes</taxon>
        <taxon>Metschnikowiaceae</taxon>
        <taxon>Sungouiella</taxon>
    </lineage>
</organism>
<keyword evidence="10" id="KW-0443">Lipid metabolism</keyword>
<evidence type="ECO:0000256" key="1">
    <source>
        <dbReference type="ARBA" id="ARBA00001933"/>
    </source>
</evidence>
<dbReference type="InterPro" id="IPR015424">
    <property type="entry name" value="PyrdxlP-dep_Trfase"/>
</dbReference>
<evidence type="ECO:0000256" key="7">
    <source>
        <dbReference type="ARBA" id="ARBA00022898"/>
    </source>
</evidence>
<keyword evidence="7 16" id="KW-0663">Pyridoxal phosphate</keyword>
<evidence type="ECO:0000256" key="2">
    <source>
        <dbReference type="ARBA" id="ARBA00004389"/>
    </source>
</evidence>
<protein>
    <recommendedName>
        <fullName evidence="14">sphinganine-1-phosphate aldolase</fullName>
        <ecNumber evidence="14">4.1.2.27</ecNumber>
    </recommendedName>
    <alternativeName>
        <fullName evidence="15">Sphingosine-1-phosphate aldolase</fullName>
    </alternativeName>
</protein>
<evidence type="ECO:0000256" key="5">
    <source>
        <dbReference type="ARBA" id="ARBA00022692"/>
    </source>
</evidence>
<evidence type="ECO:0000256" key="10">
    <source>
        <dbReference type="ARBA" id="ARBA00023098"/>
    </source>
</evidence>
<dbReference type="Gene3D" id="6.10.140.2150">
    <property type="match status" value="1"/>
</dbReference>
<dbReference type="InterPro" id="IPR050477">
    <property type="entry name" value="GrpII_AminoAcid_Decarb"/>
</dbReference>
<dbReference type="GO" id="GO:0019752">
    <property type="term" value="P:carboxylic acid metabolic process"/>
    <property type="evidence" value="ECO:0007669"/>
    <property type="project" value="InterPro"/>
</dbReference>
<keyword evidence="6" id="KW-0256">Endoplasmic reticulum</keyword>
<evidence type="ECO:0000256" key="6">
    <source>
        <dbReference type="ARBA" id="ARBA00022824"/>
    </source>
</evidence>